<dbReference type="Proteomes" id="UP001620408">
    <property type="component" value="Unassembled WGS sequence"/>
</dbReference>
<proteinExistence type="predicted"/>
<dbReference type="InterPro" id="IPR028978">
    <property type="entry name" value="Chorismate_lyase_/UTRA_dom_sf"/>
</dbReference>
<evidence type="ECO:0000313" key="2">
    <source>
        <dbReference type="EMBL" id="MFK2916754.1"/>
    </source>
</evidence>
<gene>
    <name evidence="2" type="ORF">ISS97_05720</name>
</gene>
<protein>
    <recommendedName>
        <fullName evidence="4">Chorismate lyase</fullName>
    </recommendedName>
</protein>
<dbReference type="Gene3D" id="3.40.1410.10">
    <property type="entry name" value="Chorismate lyase-like"/>
    <property type="match status" value="1"/>
</dbReference>
<organism evidence="2 3">
    <name type="scientific">Dyella koreensis</name>
    <dbReference type="NCBI Taxonomy" id="311235"/>
    <lineage>
        <taxon>Bacteria</taxon>
        <taxon>Pseudomonadati</taxon>
        <taxon>Pseudomonadota</taxon>
        <taxon>Gammaproteobacteria</taxon>
        <taxon>Lysobacterales</taxon>
        <taxon>Rhodanobacteraceae</taxon>
        <taxon>Dyella</taxon>
    </lineage>
</organism>
<name>A0ABW8K1F9_9GAMM</name>
<keyword evidence="1" id="KW-0732">Signal</keyword>
<feature type="signal peptide" evidence="1">
    <location>
        <begin position="1"/>
        <end position="18"/>
    </location>
</feature>
<accession>A0ABW8K1F9</accession>
<evidence type="ECO:0008006" key="4">
    <source>
        <dbReference type="Google" id="ProtNLM"/>
    </source>
</evidence>
<evidence type="ECO:0000256" key="1">
    <source>
        <dbReference type="SAM" id="SignalP"/>
    </source>
</evidence>
<feature type="chain" id="PRO_5047149663" description="Chorismate lyase" evidence="1">
    <location>
        <begin position="19"/>
        <end position="226"/>
    </location>
</feature>
<keyword evidence="3" id="KW-1185">Reference proteome</keyword>
<reference evidence="2 3" key="1">
    <citation type="submission" date="2020-10" db="EMBL/GenBank/DDBJ databases">
        <title>Phylogeny of dyella-like bacteria.</title>
        <authorList>
            <person name="Fu J."/>
        </authorList>
    </citation>
    <scope>NUCLEOTIDE SEQUENCE [LARGE SCALE GENOMIC DNA]</scope>
    <source>
        <strain evidence="2 3">BB4</strain>
    </source>
</reference>
<comment type="caution">
    <text evidence="2">The sequence shown here is derived from an EMBL/GenBank/DDBJ whole genome shotgun (WGS) entry which is preliminary data.</text>
</comment>
<dbReference type="EMBL" id="JADIKD010000008">
    <property type="protein sequence ID" value="MFK2916754.1"/>
    <property type="molecule type" value="Genomic_DNA"/>
</dbReference>
<dbReference type="SUPFAM" id="SSF64288">
    <property type="entry name" value="Chorismate lyase-like"/>
    <property type="match status" value="1"/>
</dbReference>
<sequence>MRYGIVALPLLCSLTANAREPVEVRWTDDPLSRLKAMAMLQSLNADLLSHPSATLTLERWCGAHHLARDAKVVARLVKGVDKPLPEGAREQLGIGADEAVRYRQVQLVCGNLVLSEADNWYVPSRLSADMNRELDSTDVPFGKVVQSLHFRRQTLSAELLWSPLPQGWDEGAVLPPGTHRPLAIPAHVLQHRAVLVGQDNRAISLVVESYTSNVLAMPSAVLAPTP</sequence>
<evidence type="ECO:0000313" key="3">
    <source>
        <dbReference type="Proteomes" id="UP001620408"/>
    </source>
</evidence>